<dbReference type="GO" id="GO:0051539">
    <property type="term" value="F:4 iron, 4 sulfur cluster binding"/>
    <property type="evidence" value="ECO:0007669"/>
    <property type="project" value="UniProtKB-KW"/>
</dbReference>
<reference evidence="10 12" key="2">
    <citation type="submission" date="2017-05" db="EMBL/GenBank/DDBJ databases">
        <title>The draft genome of the hyperthermophilic archaeon 'Pyrodictium delaneyi strain Hulk', an iron and nitrate reducer, reveals the capacity for sulfate reduction.</title>
        <authorList>
            <person name="Demey L.M."/>
            <person name="Miller C."/>
            <person name="Manzella M."/>
            <person name="Reguera G."/>
            <person name="Kashefi K."/>
        </authorList>
    </citation>
    <scope>NUCLEOTIDE SEQUENCE [LARGE SCALE GENOMIC DNA]</scope>
    <source>
        <strain evidence="10 12">Hulk</strain>
    </source>
</reference>
<evidence type="ECO:0000313" key="11">
    <source>
        <dbReference type="Proteomes" id="UP000058613"/>
    </source>
</evidence>
<name>A0A0P0N461_9CREN</name>
<keyword evidence="2" id="KW-0004">4Fe-4S</keyword>
<evidence type="ECO:0000256" key="4">
    <source>
        <dbReference type="ARBA" id="ARBA00022982"/>
    </source>
</evidence>
<dbReference type="PROSITE" id="PS51379">
    <property type="entry name" value="4FE4S_FER_2"/>
    <property type="match status" value="2"/>
</dbReference>
<proteinExistence type="predicted"/>
<keyword evidence="7" id="KW-0812">Transmembrane</keyword>
<organism evidence="9 11">
    <name type="scientific">Pyrodictium delaneyi</name>
    <dbReference type="NCBI Taxonomy" id="1273541"/>
    <lineage>
        <taxon>Archaea</taxon>
        <taxon>Thermoproteota</taxon>
        <taxon>Thermoprotei</taxon>
        <taxon>Desulfurococcales</taxon>
        <taxon>Pyrodictiaceae</taxon>
        <taxon>Pyrodictium</taxon>
    </lineage>
</organism>
<feature type="transmembrane region" description="Helical" evidence="7">
    <location>
        <begin position="141"/>
        <end position="162"/>
    </location>
</feature>
<dbReference type="RefSeq" id="WP_055410802.1">
    <property type="nucleotide sequence ID" value="NZ_CP013011.1"/>
</dbReference>
<evidence type="ECO:0000256" key="6">
    <source>
        <dbReference type="ARBA" id="ARBA00023014"/>
    </source>
</evidence>
<feature type="transmembrane region" description="Helical" evidence="7">
    <location>
        <begin position="87"/>
        <end position="117"/>
    </location>
</feature>
<dbReference type="OrthoDB" id="14901at2157"/>
<dbReference type="Proteomes" id="UP000058613">
    <property type="component" value="Chromosome"/>
</dbReference>
<dbReference type="KEGG" id="pdl:Pyrde_1156"/>
<dbReference type="EMBL" id="CP013011">
    <property type="protein sequence ID" value="ALL01204.1"/>
    <property type="molecule type" value="Genomic_DNA"/>
</dbReference>
<dbReference type="GO" id="GO:0005886">
    <property type="term" value="C:plasma membrane"/>
    <property type="evidence" value="ECO:0007669"/>
    <property type="project" value="TreeGrafter"/>
</dbReference>
<dbReference type="Pfam" id="PF12801">
    <property type="entry name" value="Fer4_5"/>
    <property type="match status" value="2"/>
</dbReference>
<keyword evidence="7" id="KW-0472">Membrane</keyword>
<gene>
    <name evidence="10" type="ORF">Pdsh_02775</name>
    <name evidence="9" type="ORF">Pyrde_1156</name>
</gene>
<sequence length="309" mass="34174">MPPRSKLGRKLWLSIRGIPPRGKYTIARRLLQVIVLGLFATQMLVSGAIIEGSLASSRVFRAIPMMDLLAWLEQAAATHSPTIESVIAVLVVFALYSVLGRFFCGWVCPMDLIFSLFERKLSSTRAPPLTRPHRAGLVEKIVPLIMVIVYLGLSVVLGQPFFTTISPVAGATKLGSVLVGVLYNIPGATIGLAMAWATVTGFALIVNIIAEYVFGIKRFWCRFVCPIGNIYGYVMNRYSPLRVKVINREKCLGCNLCSISCPVSIDLLEYIHAGKDVIDYRCFHCGRCVEVCPHGVLKFGFRFGKTRRT</sequence>
<dbReference type="InterPro" id="IPR017896">
    <property type="entry name" value="4Fe4S_Fe-S-bd"/>
</dbReference>
<evidence type="ECO:0000256" key="7">
    <source>
        <dbReference type="SAM" id="Phobius"/>
    </source>
</evidence>
<feature type="domain" description="4Fe-4S ferredoxin-type" evidence="8">
    <location>
        <begin position="274"/>
        <end position="302"/>
    </location>
</feature>
<evidence type="ECO:0000256" key="5">
    <source>
        <dbReference type="ARBA" id="ARBA00023004"/>
    </source>
</evidence>
<evidence type="ECO:0000256" key="3">
    <source>
        <dbReference type="ARBA" id="ARBA00022723"/>
    </source>
</evidence>
<feature type="transmembrane region" description="Helical" evidence="7">
    <location>
        <begin position="182"/>
        <end position="210"/>
    </location>
</feature>
<dbReference type="Pfam" id="PF13237">
    <property type="entry name" value="Fer4_10"/>
    <property type="match status" value="1"/>
</dbReference>
<evidence type="ECO:0000256" key="2">
    <source>
        <dbReference type="ARBA" id="ARBA00022485"/>
    </source>
</evidence>
<dbReference type="InterPro" id="IPR017900">
    <property type="entry name" value="4Fe4S_Fe_S_CS"/>
</dbReference>
<keyword evidence="5" id="KW-0408">Iron</keyword>
<keyword evidence="1" id="KW-0813">Transport</keyword>
<evidence type="ECO:0000313" key="12">
    <source>
        <dbReference type="Proteomes" id="UP000196694"/>
    </source>
</evidence>
<dbReference type="GO" id="GO:0016491">
    <property type="term" value="F:oxidoreductase activity"/>
    <property type="evidence" value="ECO:0007669"/>
    <property type="project" value="UniProtKB-ARBA"/>
</dbReference>
<evidence type="ECO:0000256" key="1">
    <source>
        <dbReference type="ARBA" id="ARBA00022448"/>
    </source>
</evidence>
<dbReference type="InterPro" id="IPR051684">
    <property type="entry name" value="Electron_Trans/Redox"/>
</dbReference>
<feature type="transmembrane region" description="Helical" evidence="7">
    <location>
        <begin position="30"/>
        <end position="50"/>
    </location>
</feature>
<dbReference type="GeneID" id="26099492"/>
<feature type="domain" description="4Fe-4S ferredoxin-type" evidence="8">
    <location>
        <begin position="242"/>
        <end position="270"/>
    </location>
</feature>
<dbReference type="SUPFAM" id="SSF54862">
    <property type="entry name" value="4Fe-4S ferredoxins"/>
    <property type="match status" value="1"/>
</dbReference>
<dbReference type="PANTHER" id="PTHR30176:SF3">
    <property type="entry name" value="FERREDOXIN-TYPE PROTEIN NAPH"/>
    <property type="match status" value="1"/>
</dbReference>
<accession>A0A0P0N461</accession>
<dbReference type="PANTHER" id="PTHR30176">
    <property type="entry name" value="FERREDOXIN-TYPE PROTEIN NAPH"/>
    <property type="match status" value="1"/>
</dbReference>
<dbReference type="GO" id="GO:0046872">
    <property type="term" value="F:metal ion binding"/>
    <property type="evidence" value="ECO:0007669"/>
    <property type="project" value="UniProtKB-KW"/>
</dbReference>
<dbReference type="Proteomes" id="UP000196694">
    <property type="component" value="Unassembled WGS sequence"/>
</dbReference>
<keyword evidence="4" id="KW-0249">Electron transport</keyword>
<evidence type="ECO:0000313" key="10">
    <source>
        <dbReference type="EMBL" id="OWJ55717.1"/>
    </source>
</evidence>
<keyword evidence="7" id="KW-1133">Transmembrane helix</keyword>
<dbReference type="EMBL" id="NCQP01000001">
    <property type="protein sequence ID" value="OWJ55717.1"/>
    <property type="molecule type" value="Genomic_DNA"/>
</dbReference>
<keyword evidence="6" id="KW-0411">Iron-sulfur</keyword>
<evidence type="ECO:0000313" key="9">
    <source>
        <dbReference type="EMBL" id="ALL01204.1"/>
    </source>
</evidence>
<dbReference type="Gene3D" id="3.30.70.20">
    <property type="match status" value="1"/>
</dbReference>
<keyword evidence="12" id="KW-1185">Reference proteome</keyword>
<protein>
    <submittedName>
        <fullName evidence="9 10">Ferredoxin</fullName>
    </submittedName>
</protein>
<reference evidence="9 11" key="1">
    <citation type="submission" date="2015-10" db="EMBL/GenBank/DDBJ databases">
        <title>Complete genome sequence of hyperthermophilic archaeon Pyrodictium delaneyi Su06.</title>
        <authorList>
            <person name="Jung J.-H."/>
            <person name="Lin J."/>
            <person name="Holden J.F."/>
            <person name="Park C.-S."/>
        </authorList>
    </citation>
    <scope>NUCLEOTIDE SEQUENCE [LARGE SCALE GENOMIC DNA]</scope>
    <source>
        <strain evidence="9 11">Su06</strain>
    </source>
</reference>
<dbReference type="STRING" id="1273541.Pyrde_1156"/>
<keyword evidence="3" id="KW-0479">Metal-binding</keyword>
<evidence type="ECO:0000259" key="8">
    <source>
        <dbReference type="PROSITE" id="PS51379"/>
    </source>
</evidence>
<dbReference type="AlphaFoldDB" id="A0A0P0N461"/>
<dbReference type="PROSITE" id="PS00198">
    <property type="entry name" value="4FE4S_FER_1"/>
    <property type="match status" value="2"/>
</dbReference>